<dbReference type="Ensembl" id="ENSAPET00000011995.1">
    <property type="protein sequence ID" value="ENSAPEP00000011685.1"/>
    <property type="gene ID" value="ENSAPEG00000008332.1"/>
</dbReference>
<proteinExistence type="predicted"/>
<name>A0A3P8SHX7_AMPPE</name>
<reference evidence="1 2" key="1">
    <citation type="submission" date="2018-03" db="EMBL/GenBank/DDBJ databases">
        <title>Finding Nemo's genes: A chromosome-scale reference assembly of the genome of the orange clownfish Amphiprion percula.</title>
        <authorList>
            <person name="Lehmann R."/>
        </authorList>
    </citation>
    <scope>NUCLEOTIDE SEQUENCE</scope>
</reference>
<dbReference type="Proteomes" id="UP000265080">
    <property type="component" value="Chromosome 10"/>
</dbReference>
<reference evidence="1" key="3">
    <citation type="submission" date="2025-09" db="UniProtKB">
        <authorList>
            <consortium name="Ensembl"/>
        </authorList>
    </citation>
    <scope>IDENTIFICATION</scope>
</reference>
<protein>
    <submittedName>
        <fullName evidence="1">Uncharacterized protein</fullName>
    </submittedName>
</protein>
<dbReference type="GeneTree" id="ENSGT00990000203911"/>
<organism evidence="1 2">
    <name type="scientific">Amphiprion percula</name>
    <name type="common">Orange clownfish</name>
    <name type="synonym">Lutjanus percula</name>
    <dbReference type="NCBI Taxonomy" id="161767"/>
    <lineage>
        <taxon>Eukaryota</taxon>
        <taxon>Metazoa</taxon>
        <taxon>Chordata</taxon>
        <taxon>Craniata</taxon>
        <taxon>Vertebrata</taxon>
        <taxon>Euteleostomi</taxon>
        <taxon>Actinopterygii</taxon>
        <taxon>Neopterygii</taxon>
        <taxon>Teleostei</taxon>
        <taxon>Neoteleostei</taxon>
        <taxon>Acanthomorphata</taxon>
        <taxon>Ovalentaria</taxon>
        <taxon>Pomacentridae</taxon>
        <taxon>Amphiprion</taxon>
    </lineage>
</organism>
<reference evidence="1" key="2">
    <citation type="submission" date="2025-08" db="UniProtKB">
        <authorList>
            <consortium name="Ensembl"/>
        </authorList>
    </citation>
    <scope>IDENTIFICATION</scope>
</reference>
<dbReference type="AlphaFoldDB" id="A0A3P8SHX7"/>
<accession>A0A3P8SHX7</accession>
<dbReference type="OMA" id="HNIKYLM"/>
<evidence type="ECO:0000313" key="2">
    <source>
        <dbReference type="Proteomes" id="UP000265080"/>
    </source>
</evidence>
<keyword evidence="2" id="KW-1185">Reference proteome</keyword>
<sequence>MSGLEVRLLDSDFCPLWPKQDLHNIKYLMPGNRQPTSTHPGLELLHLLLSSLHGDLFSFIQTVLQIFDGLLHVLLHTLQIIIGPDRVIQLNLTILIGMKSTSLIPAATLSFKRALQGVNGPLQVPLALFNLVEL</sequence>
<evidence type="ECO:0000313" key="1">
    <source>
        <dbReference type="Ensembl" id="ENSAPEP00000011685.1"/>
    </source>
</evidence>